<dbReference type="Proteomes" id="UP000825483">
    <property type="component" value="Unassembled WGS sequence"/>
</dbReference>
<feature type="chain" id="PRO_5040205179" description="Lipoprotein" evidence="2">
    <location>
        <begin position="20"/>
        <end position="244"/>
    </location>
</feature>
<dbReference type="GeneID" id="72467055"/>
<organism evidence="3 4">
    <name type="scientific">Prevotella lacticifex</name>
    <dbReference type="NCBI Taxonomy" id="2854755"/>
    <lineage>
        <taxon>Bacteria</taxon>
        <taxon>Pseudomonadati</taxon>
        <taxon>Bacteroidota</taxon>
        <taxon>Bacteroidia</taxon>
        <taxon>Bacteroidales</taxon>
        <taxon>Prevotellaceae</taxon>
        <taxon>Prevotella</taxon>
    </lineage>
</organism>
<evidence type="ECO:0000313" key="3">
    <source>
        <dbReference type="EMBL" id="GJG58902.1"/>
    </source>
</evidence>
<proteinExistence type="predicted"/>
<keyword evidence="1" id="KW-0175">Coiled coil</keyword>
<dbReference type="AlphaFoldDB" id="A0A9R1CA53"/>
<feature type="coiled-coil region" evidence="1">
    <location>
        <begin position="206"/>
        <end position="237"/>
    </location>
</feature>
<dbReference type="RefSeq" id="WP_223929033.1">
    <property type="nucleotide sequence ID" value="NZ_BPTU01000001.1"/>
</dbReference>
<protein>
    <recommendedName>
        <fullName evidence="5">Lipoprotein</fullName>
    </recommendedName>
</protein>
<feature type="signal peptide" evidence="2">
    <location>
        <begin position="1"/>
        <end position="19"/>
    </location>
</feature>
<evidence type="ECO:0008006" key="5">
    <source>
        <dbReference type="Google" id="ProtNLM"/>
    </source>
</evidence>
<name>A0A9R1CA53_9BACT</name>
<keyword evidence="2" id="KW-0732">Signal</keyword>
<accession>A0A9R1CA53</accession>
<evidence type="ECO:0000256" key="1">
    <source>
        <dbReference type="SAM" id="Coils"/>
    </source>
</evidence>
<evidence type="ECO:0000256" key="2">
    <source>
        <dbReference type="SAM" id="SignalP"/>
    </source>
</evidence>
<dbReference type="EMBL" id="BPUB01000002">
    <property type="protein sequence ID" value="GJG58902.1"/>
    <property type="molecule type" value="Genomic_DNA"/>
</dbReference>
<sequence>MRKISLIVAAALALTMASCGNKSDSANSATDSTMTDSAAVSDSTAGAADDSTLTTVEAGDAKAAPMSAAALTKEIQAKIASKDAQGLTTLLINARAKITELAKSNPAQAKAYVSQLQQYVAQHAAEIKAMAKGNATINQAVDEVKNLDPEKVVNAVVASAKADAKNAGEAITSTAKGAAQEAVNKKVDEASSAVKSARETADKKVNDAVNKANKKANDAVNKANKKANDAVNKATQKALNGLGL</sequence>
<keyword evidence="4" id="KW-1185">Reference proteome</keyword>
<reference evidence="3" key="1">
    <citation type="journal article" date="2022" name="Int. J. Syst. Evol. Microbiol.">
        <title>Prevotella lacticifex sp. nov., isolated from the rumen of cows.</title>
        <authorList>
            <person name="Shinkai T."/>
            <person name="Ikeyama N."/>
            <person name="Kumagai M."/>
            <person name="Ohmori H."/>
            <person name="Sakamoto M."/>
            <person name="Ohkuma M."/>
            <person name="Mitsumori M."/>
        </authorList>
    </citation>
    <scope>NUCLEOTIDE SEQUENCE</scope>
    <source>
        <strain evidence="3">R5076</strain>
    </source>
</reference>
<comment type="caution">
    <text evidence="3">The sequence shown here is derived from an EMBL/GenBank/DDBJ whole genome shotgun (WGS) entry which is preliminary data.</text>
</comment>
<evidence type="ECO:0000313" key="4">
    <source>
        <dbReference type="Proteomes" id="UP000825483"/>
    </source>
</evidence>
<gene>
    <name evidence="3" type="ORF">PRLR5076_17530</name>
</gene>
<dbReference type="PROSITE" id="PS51257">
    <property type="entry name" value="PROKAR_LIPOPROTEIN"/>
    <property type="match status" value="1"/>
</dbReference>